<reference evidence="2" key="1">
    <citation type="journal article" date="2020" name="Stud. Mycol.">
        <title>101 Dothideomycetes genomes: a test case for predicting lifestyles and emergence of pathogens.</title>
        <authorList>
            <person name="Haridas S."/>
            <person name="Albert R."/>
            <person name="Binder M."/>
            <person name="Bloem J."/>
            <person name="Labutti K."/>
            <person name="Salamov A."/>
            <person name="Andreopoulos B."/>
            <person name="Baker S."/>
            <person name="Barry K."/>
            <person name="Bills G."/>
            <person name="Bluhm B."/>
            <person name="Cannon C."/>
            <person name="Castanera R."/>
            <person name="Culley D."/>
            <person name="Daum C."/>
            <person name="Ezra D."/>
            <person name="Gonzalez J."/>
            <person name="Henrissat B."/>
            <person name="Kuo A."/>
            <person name="Liang C."/>
            <person name="Lipzen A."/>
            <person name="Lutzoni F."/>
            <person name="Magnuson J."/>
            <person name="Mondo S."/>
            <person name="Nolan M."/>
            <person name="Ohm R."/>
            <person name="Pangilinan J."/>
            <person name="Park H.-J."/>
            <person name="Ramirez L."/>
            <person name="Alfaro M."/>
            <person name="Sun H."/>
            <person name="Tritt A."/>
            <person name="Yoshinaga Y."/>
            <person name="Zwiers L.-H."/>
            <person name="Turgeon B."/>
            <person name="Goodwin S."/>
            <person name="Spatafora J."/>
            <person name="Crous P."/>
            <person name="Grigoriev I."/>
        </authorList>
    </citation>
    <scope>NUCLEOTIDE SEQUENCE</scope>
    <source>
        <strain evidence="2">CBS 122368</strain>
    </source>
</reference>
<accession>A0A6A6IWJ4</accession>
<proteinExistence type="predicted"/>
<dbReference type="EMBL" id="ML987191">
    <property type="protein sequence ID" value="KAF2253573.1"/>
    <property type="molecule type" value="Genomic_DNA"/>
</dbReference>
<organism evidence="2 3">
    <name type="scientific">Trematosphaeria pertusa</name>
    <dbReference type="NCBI Taxonomy" id="390896"/>
    <lineage>
        <taxon>Eukaryota</taxon>
        <taxon>Fungi</taxon>
        <taxon>Dikarya</taxon>
        <taxon>Ascomycota</taxon>
        <taxon>Pezizomycotina</taxon>
        <taxon>Dothideomycetes</taxon>
        <taxon>Pleosporomycetidae</taxon>
        <taxon>Pleosporales</taxon>
        <taxon>Massarineae</taxon>
        <taxon>Trematosphaeriaceae</taxon>
        <taxon>Trematosphaeria</taxon>
    </lineage>
</organism>
<dbReference type="RefSeq" id="XP_033688577.1">
    <property type="nucleotide sequence ID" value="XM_033820797.1"/>
</dbReference>
<dbReference type="Proteomes" id="UP000800094">
    <property type="component" value="Unassembled WGS sequence"/>
</dbReference>
<evidence type="ECO:0000313" key="2">
    <source>
        <dbReference type="EMBL" id="KAF2253573.1"/>
    </source>
</evidence>
<protein>
    <submittedName>
        <fullName evidence="2">Uncharacterized protein</fullName>
    </submittedName>
</protein>
<name>A0A6A6IWJ4_9PLEO</name>
<keyword evidence="3" id="KW-1185">Reference proteome</keyword>
<sequence length="281" mass="31354">MRMPSPCPCAWEACRCRRRCARASHREGWWWCRCNHEGAAGPQSPDDDDDDDPAPAHSLRPQHHSHDALVLPPCQATLVPTNSHLTCRQPCPVARSQGEPSLAALARPPMVSSVQLSPLQGSLCRARVISPLPRRPAFPACFRPLTSLLCCASIIVRSSRCKVPGRRISIWLAHRLPWGDPRQTLQLLCCRAVPHPHAESSRTGLMETALHFSIRPSFVSRPIFLPHFPFGLKVIAWFASSPRLTAVGRKKWQAKSRLRQPMKPLGSAFPVCGRYPQSCNR</sequence>
<dbReference type="GeneID" id="54574127"/>
<evidence type="ECO:0000256" key="1">
    <source>
        <dbReference type="SAM" id="MobiDB-lite"/>
    </source>
</evidence>
<evidence type="ECO:0000313" key="3">
    <source>
        <dbReference type="Proteomes" id="UP000800094"/>
    </source>
</evidence>
<dbReference type="AlphaFoldDB" id="A0A6A6IWJ4"/>
<gene>
    <name evidence="2" type="ORF">BU26DRAFT_225447</name>
</gene>
<feature type="region of interest" description="Disordered" evidence="1">
    <location>
        <begin position="41"/>
        <end position="62"/>
    </location>
</feature>